<dbReference type="AlphaFoldDB" id="A0A224YGI8"/>
<organism evidence="1">
    <name type="scientific">Rhipicephalus zambeziensis</name>
    <dbReference type="NCBI Taxonomy" id="60191"/>
    <lineage>
        <taxon>Eukaryota</taxon>
        <taxon>Metazoa</taxon>
        <taxon>Ecdysozoa</taxon>
        <taxon>Arthropoda</taxon>
        <taxon>Chelicerata</taxon>
        <taxon>Arachnida</taxon>
        <taxon>Acari</taxon>
        <taxon>Parasitiformes</taxon>
        <taxon>Ixodida</taxon>
        <taxon>Ixodoidea</taxon>
        <taxon>Ixodidae</taxon>
        <taxon>Rhipicephalinae</taxon>
        <taxon>Rhipicephalus</taxon>
        <taxon>Rhipicephalus</taxon>
    </lineage>
</organism>
<sequence length="105" mass="11769">MKTEPHSHSESWRELAPQISISVCCEVSNCSVSYSKVERSPLHLSGLQSTGYTCRSVQFVSKVDNAKLSFSRWLFVLADHMLGDCQRFSPFSCASLKSIVQECSF</sequence>
<reference evidence="1" key="1">
    <citation type="journal article" date="2017" name="Parasit. Vectors">
        <title>Sialotranscriptomics of Rhipicephalus zambeziensis reveals intricate expression profiles of secretory proteins and suggests tight temporal transcriptional regulation during blood-feeding.</title>
        <authorList>
            <person name="de Castro M.H."/>
            <person name="de Klerk D."/>
            <person name="Pienaar R."/>
            <person name="Rees D.J.G."/>
            <person name="Mans B.J."/>
        </authorList>
    </citation>
    <scope>NUCLEOTIDE SEQUENCE</scope>
    <source>
        <tissue evidence="1">Salivary glands</tissue>
    </source>
</reference>
<proteinExistence type="predicted"/>
<evidence type="ECO:0000313" key="1">
    <source>
        <dbReference type="EMBL" id="MAA12880.1"/>
    </source>
</evidence>
<name>A0A224YGI8_9ACAR</name>
<dbReference type="EMBL" id="GFPF01001734">
    <property type="protein sequence ID" value="MAA12880.1"/>
    <property type="molecule type" value="Transcribed_RNA"/>
</dbReference>
<protein>
    <submittedName>
        <fullName evidence="1">Uncharacterized protein</fullName>
    </submittedName>
</protein>
<accession>A0A224YGI8</accession>